<dbReference type="RefSeq" id="WP_280028322.1">
    <property type="nucleotide sequence ID" value="NZ_JAOCKG010000009.1"/>
</dbReference>
<protein>
    <submittedName>
        <fullName evidence="3">Uncharacterized protein</fullName>
    </submittedName>
</protein>
<keyword evidence="1" id="KW-0175">Coiled coil</keyword>
<accession>A0AA42WEC0</accession>
<sequence length="88" mass="9936">MLAWLERARGGLLLIGLALAALVSVFYRGRATGRQAERQERVEQINEQAAQARKEVRDVQLETARMGDDAIADELMREWVRGTGKGRR</sequence>
<gene>
    <name evidence="3" type="ORF">N5K24_20715</name>
</gene>
<feature type="coiled-coil region" evidence="1">
    <location>
        <begin position="35"/>
        <end position="62"/>
    </location>
</feature>
<organism evidence="3 4">
    <name type="scientific">Achromobacter marplatensis</name>
    <dbReference type="NCBI Taxonomy" id="470868"/>
    <lineage>
        <taxon>Bacteria</taxon>
        <taxon>Pseudomonadati</taxon>
        <taxon>Pseudomonadota</taxon>
        <taxon>Betaproteobacteria</taxon>
        <taxon>Burkholderiales</taxon>
        <taxon>Alcaligenaceae</taxon>
        <taxon>Achromobacter</taxon>
    </lineage>
</organism>
<name>A0AA42WEC0_9BURK</name>
<proteinExistence type="predicted"/>
<dbReference type="Proteomes" id="UP001161276">
    <property type="component" value="Unassembled WGS sequence"/>
</dbReference>
<evidence type="ECO:0000313" key="3">
    <source>
        <dbReference type="EMBL" id="MDH2052838.1"/>
    </source>
</evidence>
<dbReference type="EMBL" id="JAOCKG010000009">
    <property type="protein sequence ID" value="MDH2052838.1"/>
    <property type="molecule type" value="Genomic_DNA"/>
</dbReference>
<feature type="transmembrane region" description="Helical" evidence="2">
    <location>
        <begin position="12"/>
        <end position="29"/>
    </location>
</feature>
<comment type="caution">
    <text evidence="3">The sequence shown here is derived from an EMBL/GenBank/DDBJ whole genome shotgun (WGS) entry which is preliminary data.</text>
</comment>
<dbReference type="AlphaFoldDB" id="A0AA42WEC0"/>
<evidence type="ECO:0000256" key="1">
    <source>
        <dbReference type="SAM" id="Coils"/>
    </source>
</evidence>
<reference evidence="3" key="1">
    <citation type="submission" date="2022-09" db="EMBL/GenBank/DDBJ databases">
        <title>Intensive care unit water sources are persistently colonized with multi-drug resistant bacteria and are the site of extensive horizontal gene transfer of antibiotic resistance genes.</title>
        <authorList>
            <person name="Diorio-Toth L."/>
        </authorList>
    </citation>
    <scope>NUCLEOTIDE SEQUENCE</scope>
    <source>
        <strain evidence="3">GD03676</strain>
    </source>
</reference>
<evidence type="ECO:0000256" key="2">
    <source>
        <dbReference type="SAM" id="Phobius"/>
    </source>
</evidence>
<evidence type="ECO:0000313" key="4">
    <source>
        <dbReference type="Proteomes" id="UP001161276"/>
    </source>
</evidence>
<keyword evidence="2" id="KW-0812">Transmembrane</keyword>
<keyword evidence="2" id="KW-0472">Membrane</keyword>
<keyword evidence="2" id="KW-1133">Transmembrane helix</keyword>